<comment type="subcellular location">
    <subcellularLocation>
        <location evidence="1">Nucleus</location>
    </subcellularLocation>
</comment>
<feature type="compositionally biased region" description="Polar residues" evidence="6">
    <location>
        <begin position="283"/>
        <end position="317"/>
    </location>
</feature>
<name>A0A0H2RYR3_9AGAM</name>
<dbReference type="Gene3D" id="4.10.240.10">
    <property type="entry name" value="Zn(2)-C6 fungal-type DNA-binding domain"/>
    <property type="match status" value="1"/>
</dbReference>
<keyword evidence="9" id="KW-1185">Reference proteome</keyword>
<evidence type="ECO:0000313" key="8">
    <source>
        <dbReference type="EMBL" id="KLO16752.1"/>
    </source>
</evidence>
<feature type="region of interest" description="Disordered" evidence="6">
    <location>
        <begin position="361"/>
        <end position="412"/>
    </location>
</feature>
<proteinExistence type="predicted"/>
<protein>
    <recommendedName>
        <fullName evidence="7">Zn(2)-C6 fungal-type domain-containing protein</fullName>
    </recommendedName>
</protein>
<dbReference type="PROSITE" id="PS00463">
    <property type="entry name" value="ZN2_CY6_FUNGAL_1"/>
    <property type="match status" value="1"/>
</dbReference>
<evidence type="ECO:0000256" key="1">
    <source>
        <dbReference type="ARBA" id="ARBA00004123"/>
    </source>
</evidence>
<dbReference type="InterPro" id="IPR001138">
    <property type="entry name" value="Zn2Cys6_DnaBD"/>
</dbReference>
<feature type="region of interest" description="Disordered" evidence="6">
    <location>
        <begin position="921"/>
        <end position="953"/>
    </location>
</feature>
<dbReference type="CDD" id="cd12148">
    <property type="entry name" value="fungal_TF_MHR"/>
    <property type="match status" value="1"/>
</dbReference>
<dbReference type="CDD" id="cd00067">
    <property type="entry name" value="GAL4"/>
    <property type="match status" value="1"/>
</dbReference>
<feature type="compositionally biased region" description="Polar residues" evidence="6">
    <location>
        <begin position="398"/>
        <end position="412"/>
    </location>
</feature>
<organism evidence="8 9">
    <name type="scientific">Schizopora paradoxa</name>
    <dbReference type="NCBI Taxonomy" id="27342"/>
    <lineage>
        <taxon>Eukaryota</taxon>
        <taxon>Fungi</taxon>
        <taxon>Dikarya</taxon>
        <taxon>Basidiomycota</taxon>
        <taxon>Agaricomycotina</taxon>
        <taxon>Agaricomycetes</taxon>
        <taxon>Hymenochaetales</taxon>
        <taxon>Schizoporaceae</taxon>
        <taxon>Schizopora</taxon>
    </lineage>
</organism>
<keyword evidence="4" id="KW-0804">Transcription</keyword>
<dbReference type="InterPro" id="IPR036864">
    <property type="entry name" value="Zn2-C6_fun-type_DNA-bd_sf"/>
</dbReference>
<sequence>MDVSVAARSPILLKTLLRRSSTPKGRETTSTTPSAATGTARGIVFGASAVDLRYNIPDVQLAITGGALTFSDDLALALQPPPPPCPRPLSKLASPLGVSASPMAMERPPLPHGYLPEQGGTSTAEGNVEYLSSNAAGPSTQPDQIKASRPKIKKFDIKISHFSDMAANDGDSGSPTRNNKDGAAGPVRTKKRSGRERTKIELAPDQPATTQGKPRERVYVACVQCRSRKIRCDGAKPMCYNCTQRSTGVCEYDAVPKRRGPDRFPGSRQRPAKTEKQKPDEGLQQQLSEGSTILFSNDPTRNSTGDGGQVASSATVKRSNTESSRRRRNTIPTENVIRNEVEDTWTSTTLPVPVNMSVPQMPPQASREAPTVVHNQQTTPGTSLPSARRSSVAHISSHVRQGSTSSADTGSPTLAVPKISTASFVNSSVTPTSSASEPYTPADFYVGERHHADLTPAIFNRVEQPDHLLGIAGVAPHAAFDHYEKLAVAQPTVLPGDVGSYSASSQWPSSSVRSGISTSASPESSSLGDYSSPDAHPVQSAPNQAYVVDAHNTFVGEDRYSQSFVDQELQHRQQQSQLYSSLVSHGTGVGVPSGNEWQKTAIYSNESAPIHSASHSQSEHIGEPLLYSYNPYQWVVPVGSSVGYGTGDAAFITPTEEDEGAAQERLEHHQPIGRQSYTNTQRQEGFGITHPPSLDFVRKTWWDALLDTFASAQFYPTRVALGDQNELGVTYFVNNEAPPVVSRQHSQQLVISNLQFLFRNSNFWFAFINVPLFFQKFCNAVTRNEMQPALIYAVLGMGYFIRSSAAELGADGMTRTIWLMDKAQAALEASVHASWIDGELAQAAWIIALYEVAAHPYRSTTRTEAAFERLDNIIRLMSLTFLDADDTTSPTYPDNDARQSPSTAQASHTRTYAYPRPLYDQQHQRSSPHSFGGYTPLDRPVRSQQQLHSHTVPGPASGALPTCVCMKLSLVANWPQANEHTPMWLCTPAWHPDWTEAEIRREECRRLCWNTLSLTAGYTSYRAALGVSQHELFVIQPANFRLQFPGENLVNLPNLHLDGIGGHSSVHPTKETVWALYARAMLLWHACLRVRESNVSDHERAQFVGAVWQESDAIEEALNQHSCPLERAFLYGGREYLFNARMYISYEFRRFVPSVHAGAIHLHRQKAEEWLRHQADVAKRILQGLHTITGIKNNLVARRPFFIFWFMGQMSRCLHLWSLDNSLTFAIELSKKFLPLIDYLTALWPCEDQRRHYYNIRTRLENACRAIGAELPPPAQLSLPPPSQPSA</sequence>
<evidence type="ECO:0000259" key="7">
    <source>
        <dbReference type="PROSITE" id="PS50048"/>
    </source>
</evidence>
<evidence type="ECO:0000256" key="3">
    <source>
        <dbReference type="ARBA" id="ARBA00023015"/>
    </source>
</evidence>
<feature type="region of interest" description="Disordered" evidence="6">
    <location>
        <begin position="103"/>
        <end position="125"/>
    </location>
</feature>
<evidence type="ECO:0000256" key="5">
    <source>
        <dbReference type="ARBA" id="ARBA00023242"/>
    </source>
</evidence>
<dbReference type="PANTHER" id="PTHR47338">
    <property type="entry name" value="ZN(II)2CYS6 TRANSCRIPTION FACTOR (EUROFUNG)-RELATED"/>
    <property type="match status" value="1"/>
</dbReference>
<dbReference type="GO" id="GO:0008270">
    <property type="term" value="F:zinc ion binding"/>
    <property type="evidence" value="ECO:0007669"/>
    <property type="project" value="InterPro"/>
</dbReference>
<keyword evidence="2" id="KW-0479">Metal-binding</keyword>
<evidence type="ECO:0000256" key="4">
    <source>
        <dbReference type="ARBA" id="ARBA00023163"/>
    </source>
</evidence>
<dbReference type="EMBL" id="KQ085912">
    <property type="protein sequence ID" value="KLO16752.1"/>
    <property type="molecule type" value="Genomic_DNA"/>
</dbReference>
<feature type="domain" description="Zn(2)-C6 fungal-type" evidence="7">
    <location>
        <begin position="221"/>
        <end position="252"/>
    </location>
</feature>
<dbReference type="GO" id="GO:0005634">
    <property type="term" value="C:nucleus"/>
    <property type="evidence" value="ECO:0007669"/>
    <property type="project" value="UniProtKB-SubCell"/>
</dbReference>
<feature type="compositionally biased region" description="Low complexity" evidence="6">
    <location>
        <begin position="504"/>
        <end position="514"/>
    </location>
</feature>
<keyword evidence="3" id="KW-0805">Transcription regulation</keyword>
<dbReference type="InParanoid" id="A0A0H2RYR3"/>
<feature type="region of interest" description="Disordered" evidence="6">
    <location>
        <begin position="887"/>
        <end position="907"/>
    </location>
</feature>
<dbReference type="InterPro" id="IPR050815">
    <property type="entry name" value="TF_fung"/>
</dbReference>
<gene>
    <name evidence="8" type="ORF">SCHPADRAFT_847678</name>
</gene>
<evidence type="ECO:0000256" key="2">
    <source>
        <dbReference type="ARBA" id="ARBA00022723"/>
    </source>
</evidence>
<keyword evidence="5" id="KW-0539">Nucleus</keyword>
<feature type="compositionally biased region" description="Polar residues" evidence="6">
    <location>
        <begin position="373"/>
        <end position="389"/>
    </location>
</feature>
<dbReference type="PROSITE" id="PS50048">
    <property type="entry name" value="ZN2_CY6_FUNGAL_2"/>
    <property type="match status" value="1"/>
</dbReference>
<feature type="non-terminal residue" evidence="8">
    <location>
        <position position="1"/>
    </location>
</feature>
<reference evidence="8 9" key="1">
    <citation type="submission" date="2015-04" db="EMBL/GenBank/DDBJ databases">
        <title>Complete genome sequence of Schizopora paradoxa KUC8140, a cosmopolitan wood degrader in East Asia.</title>
        <authorList>
            <consortium name="DOE Joint Genome Institute"/>
            <person name="Min B."/>
            <person name="Park H."/>
            <person name="Jang Y."/>
            <person name="Kim J.-J."/>
            <person name="Kim K.H."/>
            <person name="Pangilinan J."/>
            <person name="Lipzen A."/>
            <person name="Riley R."/>
            <person name="Grigoriev I.V."/>
            <person name="Spatafora J.W."/>
            <person name="Choi I.-G."/>
        </authorList>
    </citation>
    <scope>NUCLEOTIDE SEQUENCE [LARGE SCALE GENOMIC DNA]</scope>
    <source>
        <strain evidence="8 9">KUC8140</strain>
    </source>
</reference>
<dbReference type="Proteomes" id="UP000053477">
    <property type="component" value="Unassembled WGS sequence"/>
</dbReference>
<feature type="compositionally biased region" description="Polar residues" evidence="6">
    <location>
        <begin position="515"/>
        <end position="529"/>
    </location>
</feature>
<feature type="region of interest" description="Disordered" evidence="6">
    <location>
        <begin position="164"/>
        <end position="214"/>
    </location>
</feature>
<dbReference type="Pfam" id="PF00172">
    <property type="entry name" value="Zn_clus"/>
    <property type="match status" value="1"/>
</dbReference>
<evidence type="ECO:0000313" key="9">
    <source>
        <dbReference type="Proteomes" id="UP000053477"/>
    </source>
</evidence>
<dbReference type="SUPFAM" id="SSF57701">
    <property type="entry name" value="Zn2/Cys6 DNA-binding domain"/>
    <property type="match status" value="1"/>
</dbReference>
<dbReference type="GO" id="GO:0000981">
    <property type="term" value="F:DNA-binding transcription factor activity, RNA polymerase II-specific"/>
    <property type="evidence" value="ECO:0007669"/>
    <property type="project" value="InterPro"/>
</dbReference>
<dbReference type="STRING" id="27342.A0A0H2RYR3"/>
<feature type="region of interest" description="Disordered" evidence="6">
    <location>
        <begin position="254"/>
        <end position="335"/>
    </location>
</feature>
<evidence type="ECO:0000256" key="6">
    <source>
        <dbReference type="SAM" id="MobiDB-lite"/>
    </source>
</evidence>
<dbReference type="OrthoDB" id="2123952at2759"/>
<dbReference type="SMART" id="SM00066">
    <property type="entry name" value="GAL4"/>
    <property type="match status" value="1"/>
</dbReference>
<dbReference type="PANTHER" id="PTHR47338:SF5">
    <property type="entry name" value="ZN(II)2CYS6 TRANSCRIPTION FACTOR (EUROFUNG)"/>
    <property type="match status" value="1"/>
</dbReference>
<feature type="region of interest" description="Disordered" evidence="6">
    <location>
        <begin position="504"/>
        <end position="539"/>
    </location>
</feature>
<accession>A0A0H2RYR3</accession>
<feature type="compositionally biased region" description="Basic and acidic residues" evidence="6">
    <location>
        <begin position="272"/>
        <end position="281"/>
    </location>
</feature>